<dbReference type="InterPro" id="IPR051043">
    <property type="entry name" value="Sulfatase_Mod_Factor_Kinase"/>
</dbReference>
<feature type="signal peptide" evidence="1">
    <location>
        <begin position="1"/>
        <end position="24"/>
    </location>
</feature>
<gene>
    <name evidence="3" type="ORF">HMPREF2531_01963</name>
</gene>
<dbReference type="InterPro" id="IPR042095">
    <property type="entry name" value="SUMF_sf"/>
</dbReference>
<keyword evidence="1" id="KW-0732">Signal</keyword>
<proteinExistence type="predicted"/>
<dbReference type="SUPFAM" id="SSF56436">
    <property type="entry name" value="C-type lectin-like"/>
    <property type="match status" value="1"/>
</dbReference>
<sequence>MKVYHLLNTCLALIAGCIMFTSCSDDDDPLKGNIALSIQNMTSPEGATVTQNALTVDGKGGTFSIPLTCGLEDYELDITYTVAVPAKDAAWCKATIAGNKLNIEINVSKDAQGRSTTATLTAVATGTEIAPLELTINQGAKVTPKGEIILKTDQMTAPANAKLEGGMLDISYVGGDVKIPVGTTLEDQTIDIEYALTVPESAKWFTADLTGGTLNIRISPTAAKSDNTAELTIAATGKTEETEISSLHLSVKQAKFNSSMDMVVVEGGTFKFGEGKGYSQSYTHDVTVSSFYIATTEITQKLYKEIMGENPSDKKFTGDNYPVNKVDWSKACEFCNKLSEKEGLTPAYKQEGTIRIEDIWFGGVTEIPNYIYDPGTVSNGYRIPTSAEWEFAAKGGNEGCKNLTVFSGSDNYSEVGWWQDNSAIGGNASLHEVAQLKANQLGIYDMSGNVGEWCYDYGVPYGYEYPLEPETDPIGPAENLNDSKIYRGGYYSTYDTKGKVYYTDRMDPTTTDSTIGFRVVRTIK</sequence>
<feature type="chain" id="PRO_5007487337" description="Sulfatase-modifying factor enzyme-like domain-containing protein" evidence="1">
    <location>
        <begin position="25"/>
        <end position="524"/>
    </location>
</feature>
<dbReference type="RefSeq" id="WP_061435569.1">
    <property type="nucleotide sequence ID" value="NZ_KQ968691.1"/>
</dbReference>
<dbReference type="InterPro" id="IPR016187">
    <property type="entry name" value="CTDL_fold"/>
</dbReference>
<dbReference type="Proteomes" id="UP000070319">
    <property type="component" value="Unassembled WGS sequence"/>
</dbReference>
<dbReference type="Pfam" id="PF03781">
    <property type="entry name" value="FGE-sulfatase"/>
    <property type="match status" value="1"/>
</dbReference>
<dbReference type="InterPro" id="IPR005532">
    <property type="entry name" value="SUMF_dom"/>
</dbReference>
<dbReference type="PANTHER" id="PTHR23150">
    <property type="entry name" value="SULFATASE MODIFYING FACTOR 1, 2"/>
    <property type="match status" value="1"/>
</dbReference>
<dbReference type="PANTHER" id="PTHR23150:SF19">
    <property type="entry name" value="FORMYLGLYCINE-GENERATING ENZYME"/>
    <property type="match status" value="1"/>
</dbReference>
<dbReference type="GO" id="GO:0120147">
    <property type="term" value="F:formylglycine-generating oxidase activity"/>
    <property type="evidence" value="ECO:0007669"/>
    <property type="project" value="TreeGrafter"/>
</dbReference>
<accession>A0A139LIZ9</accession>
<dbReference type="PATRIC" id="fig|329854.7.peg.1998"/>
<name>A0A139LIZ9_9BACE</name>
<evidence type="ECO:0000256" key="1">
    <source>
        <dbReference type="SAM" id="SignalP"/>
    </source>
</evidence>
<evidence type="ECO:0000259" key="2">
    <source>
        <dbReference type="Pfam" id="PF03781"/>
    </source>
</evidence>
<feature type="domain" description="Sulfatase-modifying factor enzyme-like" evidence="2">
    <location>
        <begin position="260"/>
        <end position="521"/>
    </location>
</feature>
<reference evidence="3 4" key="1">
    <citation type="submission" date="2016-02" db="EMBL/GenBank/DDBJ databases">
        <authorList>
            <person name="Wen L."/>
            <person name="He K."/>
            <person name="Yang H."/>
        </authorList>
    </citation>
    <scope>NUCLEOTIDE SEQUENCE [LARGE SCALE GENOMIC DNA]</scope>
    <source>
        <strain evidence="3 4">KLE1704</strain>
    </source>
</reference>
<dbReference type="EMBL" id="LTDF01000074">
    <property type="protein sequence ID" value="KXT51408.1"/>
    <property type="molecule type" value="Genomic_DNA"/>
</dbReference>
<evidence type="ECO:0000313" key="4">
    <source>
        <dbReference type="Proteomes" id="UP000070319"/>
    </source>
</evidence>
<comment type="caution">
    <text evidence="3">The sequence shown here is derived from an EMBL/GenBank/DDBJ whole genome shotgun (WGS) entry which is preliminary data.</text>
</comment>
<evidence type="ECO:0000313" key="3">
    <source>
        <dbReference type="EMBL" id="KXT51408.1"/>
    </source>
</evidence>
<dbReference type="PROSITE" id="PS51257">
    <property type="entry name" value="PROKAR_LIPOPROTEIN"/>
    <property type="match status" value="1"/>
</dbReference>
<organism evidence="3">
    <name type="scientific">Bacteroides intestinalis</name>
    <dbReference type="NCBI Taxonomy" id="329854"/>
    <lineage>
        <taxon>Bacteria</taxon>
        <taxon>Pseudomonadati</taxon>
        <taxon>Bacteroidota</taxon>
        <taxon>Bacteroidia</taxon>
        <taxon>Bacteroidales</taxon>
        <taxon>Bacteroidaceae</taxon>
        <taxon>Bacteroides</taxon>
    </lineage>
</organism>
<dbReference type="AlphaFoldDB" id="A0A139LIZ9"/>
<dbReference type="Gene3D" id="3.90.1580.10">
    <property type="entry name" value="paralog of FGE (formylglycine-generating enzyme)"/>
    <property type="match status" value="1"/>
</dbReference>
<protein>
    <recommendedName>
        <fullName evidence="2">Sulfatase-modifying factor enzyme-like domain-containing protein</fullName>
    </recommendedName>
</protein>